<evidence type="ECO:0000259" key="3">
    <source>
        <dbReference type="Pfam" id="PF00199"/>
    </source>
</evidence>
<dbReference type="Gene3D" id="2.40.180.10">
    <property type="entry name" value="Catalase core domain"/>
    <property type="match status" value="1"/>
</dbReference>
<dbReference type="PANTHER" id="PTHR11465">
    <property type="entry name" value="CATALASE"/>
    <property type="match status" value="1"/>
</dbReference>
<dbReference type="EC" id="1.11.1.6" evidence="2"/>
<accession>A0AAD3SVJ2</accession>
<dbReference type="SUPFAM" id="SSF56634">
    <property type="entry name" value="Heme-dependent catalase-like"/>
    <property type="match status" value="1"/>
</dbReference>
<dbReference type="GO" id="GO:0042542">
    <property type="term" value="P:response to hydrogen peroxide"/>
    <property type="evidence" value="ECO:0007669"/>
    <property type="project" value="TreeGrafter"/>
</dbReference>
<name>A0AAD3SVJ2_NEPGR</name>
<protein>
    <recommendedName>
        <fullName evidence="2">catalase</fullName>
        <ecNumber evidence="2">1.11.1.6</ecNumber>
    </recommendedName>
</protein>
<evidence type="ECO:0000313" key="5">
    <source>
        <dbReference type="Proteomes" id="UP001279734"/>
    </source>
</evidence>
<proteinExistence type="predicted"/>
<comment type="cofactor">
    <cofactor evidence="1">
        <name>heme</name>
        <dbReference type="ChEBI" id="CHEBI:30413"/>
    </cofactor>
</comment>
<comment type="caution">
    <text evidence="4">The sequence shown here is derived from an EMBL/GenBank/DDBJ whole genome shotgun (WGS) entry which is preliminary data.</text>
</comment>
<feature type="domain" description="Catalase core" evidence="3">
    <location>
        <begin position="2"/>
        <end position="58"/>
    </location>
</feature>
<evidence type="ECO:0000256" key="2">
    <source>
        <dbReference type="ARBA" id="ARBA00012314"/>
    </source>
</evidence>
<dbReference type="EMBL" id="BSYO01000019">
    <property type="protein sequence ID" value="GMH18738.1"/>
    <property type="molecule type" value="Genomic_DNA"/>
</dbReference>
<keyword evidence="5" id="KW-1185">Reference proteome</keyword>
<dbReference type="PRINTS" id="PR00067">
    <property type="entry name" value="CATALASE"/>
</dbReference>
<dbReference type="Proteomes" id="UP001279734">
    <property type="component" value="Unassembled WGS sequence"/>
</dbReference>
<dbReference type="GO" id="GO:0020037">
    <property type="term" value="F:heme binding"/>
    <property type="evidence" value="ECO:0007669"/>
    <property type="project" value="InterPro"/>
</dbReference>
<dbReference type="InterPro" id="IPR011614">
    <property type="entry name" value="Catalase_core"/>
</dbReference>
<gene>
    <name evidence="4" type="ORF">Nepgr_020579</name>
</gene>
<sequence>MHDVSYLTCFEFLWAPGFSEPMSDRFSTVFHEQGCPEILQNPRGIAMQLSTNEGAYDVSQTRALALLQDLANTCWDKPMDGHGYGPDLLPASCKSSKVQPKFMNVYEITEISKVARKCSPSHTALKHNVNTGGC</sequence>
<dbReference type="PANTHER" id="PTHR11465:SF23">
    <property type="entry name" value="CATALASE-2"/>
    <property type="match status" value="1"/>
</dbReference>
<dbReference type="AlphaFoldDB" id="A0AAD3SVJ2"/>
<evidence type="ECO:0000256" key="1">
    <source>
        <dbReference type="ARBA" id="ARBA00001971"/>
    </source>
</evidence>
<evidence type="ECO:0000313" key="4">
    <source>
        <dbReference type="EMBL" id="GMH18738.1"/>
    </source>
</evidence>
<dbReference type="InterPro" id="IPR020835">
    <property type="entry name" value="Catalase_sf"/>
</dbReference>
<reference evidence="4" key="1">
    <citation type="submission" date="2023-05" db="EMBL/GenBank/DDBJ databases">
        <title>Nepenthes gracilis genome sequencing.</title>
        <authorList>
            <person name="Fukushima K."/>
        </authorList>
    </citation>
    <scope>NUCLEOTIDE SEQUENCE</scope>
    <source>
        <strain evidence="4">SING2019-196</strain>
    </source>
</reference>
<dbReference type="InterPro" id="IPR018028">
    <property type="entry name" value="Catalase"/>
</dbReference>
<dbReference type="Pfam" id="PF00199">
    <property type="entry name" value="Catalase"/>
    <property type="match status" value="1"/>
</dbReference>
<dbReference type="GO" id="GO:0005737">
    <property type="term" value="C:cytoplasm"/>
    <property type="evidence" value="ECO:0007669"/>
    <property type="project" value="TreeGrafter"/>
</dbReference>
<dbReference type="GO" id="GO:0042744">
    <property type="term" value="P:hydrogen peroxide catabolic process"/>
    <property type="evidence" value="ECO:0007669"/>
    <property type="project" value="TreeGrafter"/>
</dbReference>
<organism evidence="4 5">
    <name type="scientific">Nepenthes gracilis</name>
    <name type="common">Slender pitcher plant</name>
    <dbReference type="NCBI Taxonomy" id="150966"/>
    <lineage>
        <taxon>Eukaryota</taxon>
        <taxon>Viridiplantae</taxon>
        <taxon>Streptophyta</taxon>
        <taxon>Embryophyta</taxon>
        <taxon>Tracheophyta</taxon>
        <taxon>Spermatophyta</taxon>
        <taxon>Magnoliopsida</taxon>
        <taxon>eudicotyledons</taxon>
        <taxon>Gunneridae</taxon>
        <taxon>Pentapetalae</taxon>
        <taxon>Caryophyllales</taxon>
        <taxon>Nepenthaceae</taxon>
        <taxon>Nepenthes</taxon>
    </lineage>
</organism>
<dbReference type="GO" id="GO:0004096">
    <property type="term" value="F:catalase activity"/>
    <property type="evidence" value="ECO:0007669"/>
    <property type="project" value="UniProtKB-EC"/>
</dbReference>